<gene>
    <name evidence="4" type="ORF">Taro_049442</name>
</gene>
<dbReference type="Pfam" id="PF08392">
    <property type="entry name" value="FAE1_CUT1_RppA"/>
    <property type="match status" value="1"/>
</dbReference>
<comment type="caution">
    <text evidence="4">The sequence shown here is derived from an EMBL/GenBank/DDBJ whole genome shotgun (WGS) entry which is preliminary data.</text>
</comment>
<evidence type="ECO:0000259" key="3">
    <source>
        <dbReference type="Pfam" id="PF08392"/>
    </source>
</evidence>
<evidence type="ECO:0000256" key="1">
    <source>
        <dbReference type="ARBA" id="ARBA00023315"/>
    </source>
</evidence>
<feature type="non-terminal residue" evidence="4">
    <location>
        <position position="1"/>
    </location>
</feature>
<keyword evidence="1" id="KW-0808">Transferase</keyword>
<dbReference type="AlphaFoldDB" id="A0A843XAZ6"/>
<dbReference type="Proteomes" id="UP000652761">
    <property type="component" value="Unassembled WGS sequence"/>
</dbReference>
<dbReference type="GO" id="GO:0016747">
    <property type="term" value="F:acyltransferase activity, transferring groups other than amino-acyl groups"/>
    <property type="evidence" value="ECO:0007669"/>
    <property type="project" value="InterPro"/>
</dbReference>
<dbReference type="InterPro" id="IPR013601">
    <property type="entry name" value="FAE1_typ3_polyketide_synth"/>
</dbReference>
<sequence>LGWFRGTPSCSELIHFGAPFRGAENPIQSVSFSSPIASGFAGAALFGAPFRGTISGLAGAALFAVLAAVYLLKRPRPVYLVDFSNEGFLEMTESTGSFSEENLDFQTRITGRSGLGDETYLPSGIQGRPPNLSMAEARMEAESIMFGTLDALFKKTGVDPAEIGILVVNCSLFNPTPSLASMIVNHYKMRADIKSFNLGGMGCSAGLISIDLARHLLQANPSSFALVVSMENITLNWYFGNDRSMLLPNYIFRMGGGAALLSNRGADRQRSKYRLVQRGLVNSTNVLRSRSSSSMCRNSEVFLLVAMATKPLPAAGVKAWNPGGVIRWTGEPRVPSPMLALKTLHHPSSHFLWKNRVDSSA</sequence>
<keyword evidence="5" id="KW-1185">Reference proteome</keyword>
<dbReference type="PANTHER" id="PTHR31561">
    <property type="entry name" value="3-KETOACYL-COA SYNTHASE"/>
    <property type="match status" value="1"/>
</dbReference>
<evidence type="ECO:0000313" key="5">
    <source>
        <dbReference type="Proteomes" id="UP000652761"/>
    </source>
</evidence>
<evidence type="ECO:0000313" key="4">
    <source>
        <dbReference type="EMBL" id="MQM16485.1"/>
    </source>
</evidence>
<protein>
    <recommendedName>
        <fullName evidence="3">FAE domain-containing protein</fullName>
    </recommendedName>
</protein>
<accession>A0A843XAZ6</accession>
<keyword evidence="1" id="KW-0012">Acyltransferase</keyword>
<evidence type="ECO:0000256" key="2">
    <source>
        <dbReference type="SAM" id="Phobius"/>
    </source>
</evidence>
<reference evidence="4" key="1">
    <citation type="submission" date="2017-07" db="EMBL/GenBank/DDBJ databases">
        <title>Taro Niue Genome Assembly and Annotation.</title>
        <authorList>
            <person name="Atibalentja N."/>
            <person name="Keating K."/>
            <person name="Fields C.J."/>
        </authorList>
    </citation>
    <scope>NUCLEOTIDE SEQUENCE</scope>
    <source>
        <strain evidence="4">Niue_2</strain>
        <tissue evidence="4">Leaf</tissue>
    </source>
</reference>
<feature type="transmembrane region" description="Helical" evidence="2">
    <location>
        <begin position="54"/>
        <end position="72"/>
    </location>
</feature>
<dbReference type="InterPro" id="IPR016039">
    <property type="entry name" value="Thiolase-like"/>
</dbReference>
<dbReference type="EMBL" id="NMUH01007029">
    <property type="protein sequence ID" value="MQM16485.1"/>
    <property type="molecule type" value="Genomic_DNA"/>
</dbReference>
<dbReference type="OrthoDB" id="1929806at2759"/>
<dbReference type="GO" id="GO:0006633">
    <property type="term" value="P:fatty acid biosynthetic process"/>
    <property type="evidence" value="ECO:0007669"/>
    <property type="project" value="InterPro"/>
</dbReference>
<keyword evidence="2" id="KW-0812">Transmembrane</keyword>
<organism evidence="4 5">
    <name type="scientific">Colocasia esculenta</name>
    <name type="common">Wild taro</name>
    <name type="synonym">Arum esculentum</name>
    <dbReference type="NCBI Taxonomy" id="4460"/>
    <lineage>
        <taxon>Eukaryota</taxon>
        <taxon>Viridiplantae</taxon>
        <taxon>Streptophyta</taxon>
        <taxon>Embryophyta</taxon>
        <taxon>Tracheophyta</taxon>
        <taxon>Spermatophyta</taxon>
        <taxon>Magnoliopsida</taxon>
        <taxon>Liliopsida</taxon>
        <taxon>Araceae</taxon>
        <taxon>Aroideae</taxon>
        <taxon>Colocasieae</taxon>
        <taxon>Colocasia</taxon>
    </lineage>
</organism>
<feature type="domain" description="FAE" evidence="3">
    <location>
        <begin position="71"/>
        <end position="277"/>
    </location>
</feature>
<dbReference type="InterPro" id="IPR012392">
    <property type="entry name" value="3-ktacl-CoA_syn"/>
</dbReference>
<dbReference type="Gene3D" id="3.40.47.10">
    <property type="match status" value="1"/>
</dbReference>
<dbReference type="GO" id="GO:0016020">
    <property type="term" value="C:membrane"/>
    <property type="evidence" value="ECO:0007669"/>
    <property type="project" value="InterPro"/>
</dbReference>
<keyword evidence="2" id="KW-0472">Membrane</keyword>
<name>A0A843XAZ6_COLES</name>
<proteinExistence type="predicted"/>
<dbReference type="SUPFAM" id="SSF53901">
    <property type="entry name" value="Thiolase-like"/>
    <property type="match status" value="1"/>
</dbReference>
<keyword evidence="2" id="KW-1133">Transmembrane helix</keyword>